<protein>
    <recommendedName>
        <fullName evidence="3">Transcription elongation factor SPT4</fullName>
    </recommendedName>
    <alternativeName>
        <fullName evidence="6">Chromatin elongation factor SPT4</fullName>
    </alternativeName>
</protein>
<reference evidence="8" key="1">
    <citation type="submission" date="2020-05" db="EMBL/GenBank/DDBJ databases">
        <title>Phylogenomic resolution of chytrid fungi.</title>
        <authorList>
            <person name="Stajich J.E."/>
            <person name="Amses K."/>
            <person name="Simmons R."/>
            <person name="Seto K."/>
            <person name="Myers J."/>
            <person name="Bonds A."/>
            <person name="Quandt C.A."/>
            <person name="Barry K."/>
            <person name="Liu P."/>
            <person name="Grigoriev I."/>
            <person name="Longcore J.E."/>
            <person name="James T.Y."/>
        </authorList>
    </citation>
    <scope>NUCLEOTIDE SEQUENCE</scope>
    <source>
        <strain evidence="8">PLAUS21</strain>
    </source>
</reference>
<dbReference type="InterPro" id="IPR038510">
    <property type="entry name" value="Spt4_sf"/>
</dbReference>
<keyword evidence="4" id="KW-0804">Transcription</keyword>
<name>A0AAD5Y6G2_9FUNG</name>
<comment type="similarity">
    <text evidence="2">Belongs to the SPT4 family.</text>
</comment>
<dbReference type="Proteomes" id="UP001210925">
    <property type="component" value="Unassembled WGS sequence"/>
</dbReference>
<dbReference type="InterPro" id="IPR009287">
    <property type="entry name" value="Spt4"/>
</dbReference>
<dbReference type="GO" id="GO:0032044">
    <property type="term" value="C:DSIF complex"/>
    <property type="evidence" value="ECO:0007669"/>
    <property type="project" value="TreeGrafter"/>
</dbReference>
<evidence type="ECO:0000256" key="5">
    <source>
        <dbReference type="ARBA" id="ARBA00023242"/>
    </source>
</evidence>
<evidence type="ECO:0000313" key="9">
    <source>
        <dbReference type="Proteomes" id="UP001210925"/>
    </source>
</evidence>
<dbReference type="GO" id="GO:0000993">
    <property type="term" value="F:RNA polymerase II complex binding"/>
    <property type="evidence" value="ECO:0007669"/>
    <property type="project" value="TreeGrafter"/>
</dbReference>
<evidence type="ECO:0000256" key="3">
    <source>
        <dbReference type="ARBA" id="ARBA00020182"/>
    </source>
</evidence>
<evidence type="ECO:0000256" key="1">
    <source>
        <dbReference type="ARBA" id="ARBA00004123"/>
    </source>
</evidence>
<evidence type="ECO:0000256" key="4">
    <source>
        <dbReference type="ARBA" id="ARBA00023163"/>
    </source>
</evidence>
<dbReference type="Gene3D" id="3.30.40.210">
    <property type="match status" value="1"/>
</dbReference>
<sequence>MADIVPADKDRRKLRACMLCSLVKSFDQFRRDGCENCEDVLNMKDDSDRVMDCTSPTFEGGIYAVQVVGKLPMDIQEQLLDKGIKYYPRDGTALD</sequence>
<dbReference type="PIRSF" id="PIRSF025023">
    <property type="entry name" value="Spt4"/>
    <property type="match status" value="1"/>
</dbReference>
<dbReference type="PANTHER" id="PTHR12882">
    <property type="entry name" value="SUPPRESSOR OF TY 4"/>
    <property type="match status" value="1"/>
</dbReference>
<evidence type="ECO:0000256" key="2">
    <source>
        <dbReference type="ARBA" id="ARBA00010464"/>
    </source>
</evidence>
<comment type="subcellular location">
    <subcellularLocation>
        <location evidence="1">Nucleus</location>
    </subcellularLocation>
</comment>
<dbReference type="AlphaFoldDB" id="A0AAD5Y6G2"/>
<comment type="caution">
    <text evidence="8">The sequence shown here is derived from an EMBL/GenBank/DDBJ whole genome shotgun (WGS) entry which is preliminary data.</text>
</comment>
<dbReference type="GO" id="GO:0006355">
    <property type="term" value="P:regulation of DNA-templated transcription"/>
    <property type="evidence" value="ECO:0007669"/>
    <property type="project" value="InterPro"/>
</dbReference>
<dbReference type="CDD" id="cd07973">
    <property type="entry name" value="Spt4"/>
    <property type="match status" value="1"/>
</dbReference>
<keyword evidence="8" id="KW-0648">Protein biosynthesis</keyword>
<keyword evidence="8" id="KW-0251">Elongation factor</keyword>
<evidence type="ECO:0000256" key="6">
    <source>
        <dbReference type="ARBA" id="ARBA00029869"/>
    </source>
</evidence>
<dbReference type="SUPFAM" id="SSF63393">
    <property type="entry name" value="RNA polymerase subunits"/>
    <property type="match status" value="1"/>
</dbReference>
<evidence type="ECO:0000259" key="7">
    <source>
        <dbReference type="SMART" id="SM01389"/>
    </source>
</evidence>
<accession>A0AAD5Y6G2</accession>
<dbReference type="InterPro" id="IPR029040">
    <property type="entry name" value="RPABC4/Spt4"/>
</dbReference>
<dbReference type="GO" id="GO:0003746">
    <property type="term" value="F:translation elongation factor activity"/>
    <property type="evidence" value="ECO:0007669"/>
    <property type="project" value="UniProtKB-KW"/>
</dbReference>
<feature type="domain" description="Spt4/RpoE2 zinc finger" evidence="7">
    <location>
        <begin position="14"/>
        <end position="68"/>
    </location>
</feature>
<proteinExistence type="inferred from homology"/>
<dbReference type="PANTHER" id="PTHR12882:SF1">
    <property type="entry name" value="TRANSCRIPTION ELONGATION FACTOR SPT4"/>
    <property type="match status" value="1"/>
</dbReference>
<keyword evidence="9" id="KW-1185">Reference proteome</keyword>
<dbReference type="SMART" id="SM01389">
    <property type="entry name" value="Spt4"/>
    <property type="match status" value="1"/>
</dbReference>
<dbReference type="GO" id="GO:0008270">
    <property type="term" value="F:zinc ion binding"/>
    <property type="evidence" value="ECO:0007669"/>
    <property type="project" value="InterPro"/>
</dbReference>
<dbReference type="Pfam" id="PF06093">
    <property type="entry name" value="Spt4"/>
    <property type="match status" value="1"/>
</dbReference>
<dbReference type="InterPro" id="IPR022800">
    <property type="entry name" value="Spt4/RpoE2_Znf"/>
</dbReference>
<dbReference type="GO" id="GO:0140673">
    <property type="term" value="P:transcription elongation-coupled chromatin remodeling"/>
    <property type="evidence" value="ECO:0007669"/>
    <property type="project" value="InterPro"/>
</dbReference>
<dbReference type="EMBL" id="JADGKB010000075">
    <property type="protein sequence ID" value="KAJ3254928.1"/>
    <property type="molecule type" value="Genomic_DNA"/>
</dbReference>
<organism evidence="8 9">
    <name type="scientific">Boothiomyces macroporosus</name>
    <dbReference type="NCBI Taxonomy" id="261099"/>
    <lineage>
        <taxon>Eukaryota</taxon>
        <taxon>Fungi</taxon>
        <taxon>Fungi incertae sedis</taxon>
        <taxon>Chytridiomycota</taxon>
        <taxon>Chytridiomycota incertae sedis</taxon>
        <taxon>Chytridiomycetes</taxon>
        <taxon>Rhizophydiales</taxon>
        <taxon>Terramycetaceae</taxon>
        <taxon>Boothiomyces</taxon>
    </lineage>
</organism>
<keyword evidence="5" id="KW-0539">Nucleus</keyword>
<evidence type="ECO:0000313" key="8">
    <source>
        <dbReference type="EMBL" id="KAJ3254928.1"/>
    </source>
</evidence>
<gene>
    <name evidence="8" type="primary">SPT4</name>
    <name evidence="8" type="ORF">HK103_006725</name>
</gene>